<evidence type="ECO:0000313" key="2">
    <source>
        <dbReference type="Proteomes" id="UP000321569"/>
    </source>
</evidence>
<dbReference type="AlphaFoldDB" id="A0A512PQE9"/>
<evidence type="ECO:0000313" key="1">
    <source>
        <dbReference type="EMBL" id="GEP73417.1"/>
    </source>
</evidence>
<protein>
    <submittedName>
        <fullName evidence="1">Uncharacterized protein</fullName>
    </submittedName>
</protein>
<organism evidence="1 2">
    <name type="scientific">Lentilactobacillus rapi</name>
    <dbReference type="NCBI Taxonomy" id="481723"/>
    <lineage>
        <taxon>Bacteria</taxon>
        <taxon>Bacillati</taxon>
        <taxon>Bacillota</taxon>
        <taxon>Bacilli</taxon>
        <taxon>Lactobacillales</taxon>
        <taxon>Lactobacillaceae</taxon>
        <taxon>Lentilactobacillus</taxon>
    </lineage>
</organism>
<reference evidence="1 2" key="1">
    <citation type="submission" date="2019-07" db="EMBL/GenBank/DDBJ databases">
        <title>Whole genome shotgun sequence of Lactobacillus rapi NBRC 109618.</title>
        <authorList>
            <person name="Hosoyama A."/>
            <person name="Uohara A."/>
            <person name="Ohji S."/>
            <person name="Ichikawa N."/>
        </authorList>
    </citation>
    <scope>NUCLEOTIDE SEQUENCE [LARGE SCALE GENOMIC DNA]</scope>
    <source>
        <strain evidence="1 2">NBRC 109618</strain>
    </source>
</reference>
<proteinExistence type="predicted"/>
<sequence length="90" mass="10408">MNVYATKPEIIPNIVIKIVAKDKNETDKLAQNIAAMLKTWTVYVTGDYKIMIDVPVNTTNTNERMDLANQFIRQINDEFKNEIKSINYDI</sequence>
<dbReference type="EMBL" id="BKAM01000075">
    <property type="protein sequence ID" value="GEP73417.1"/>
    <property type="molecule type" value="Genomic_DNA"/>
</dbReference>
<comment type="caution">
    <text evidence="1">The sequence shown here is derived from an EMBL/GenBank/DDBJ whole genome shotgun (WGS) entry which is preliminary data.</text>
</comment>
<dbReference type="Proteomes" id="UP000321569">
    <property type="component" value="Unassembled WGS sequence"/>
</dbReference>
<accession>A0A512PQE9</accession>
<gene>
    <name evidence="1" type="ORF">LRA02_22850</name>
</gene>
<name>A0A512PQE9_9LACO</name>